<dbReference type="InterPro" id="IPR008538">
    <property type="entry name" value="Uma2"/>
</dbReference>
<evidence type="ECO:0000259" key="1">
    <source>
        <dbReference type="Pfam" id="PF05685"/>
    </source>
</evidence>
<dbReference type="InterPro" id="IPR011335">
    <property type="entry name" value="Restrct_endonuc-II-like"/>
</dbReference>
<comment type="caution">
    <text evidence="2">The sequence shown here is derived from an EMBL/GenBank/DDBJ whole genome shotgun (WGS) entry which is preliminary data.</text>
</comment>
<protein>
    <recommendedName>
        <fullName evidence="1">Putative restriction endonuclease domain-containing protein</fullName>
    </recommendedName>
</protein>
<dbReference type="SUPFAM" id="SSF52980">
    <property type="entry name" value="Restriction endonuclease-like"/>
    <property type="match status" value="1"/>
</dbReference>
<dbReference type="AlphaFoldDB" id="A0A9X0WBX5"/>
<reference evidence="2 3" key="1">
    <citation type="journal article" date="2020" name="Microorganisms">
        <title>Osmotic Adaptation and Compatible Solute Biosynthesis of Phototrophic Bacteria as Revealed from Genome Analyses.</title>
        <authorList>
            <person name="Imhoff J.F."/>
            <person name="Rahn T."/>
            <person name="Kunzel S."/>
            <person name="Keller A."/>
            <person name="Neulinger S.C."/>
        </authorList>
    </citation>
    <scope>NUCLEOTIDE SEQUENCE [LARGE SCALE GENOMIC DNA]</scope>
    <source>
        <strain evidence="2 3">DSM 25653</strain>
    </source>
</reference>
<evidence type="ECO:0000313" key="3">
    <source>
        <dbReference type="Proteomes" id="UP001138768"/>
    </source>
</evidence>
<dbReference type="Gene3D" id="3.90.1570.10">
    <property type="entry name" value="tt1808, chain A"/>
    <property type="match status" value="1"/>
</dbReference>
<organism evidence="2 3">
    <name type="scientific">Lamprobacter modestohalophilus</name>
    <dbReference type="NCBI Taxonomy" id="1064514"/>
    <lineage>
        <taxon>Bacteria</taxon>
        <taxon>Pseudomonadati</taxon>
        <taxon>Pseudomonadota</taxon>
        <taxon>Gammaproteobacteria</taxon>
        <taxon>Chromatiales</taxon>
        <taxon>Chromatiaceae</taxon>
        <taxon>Lamprobacter</taxon>
    </lineage>
</organism>
<dbReference type="Pfam" id="PF05685">
    <property type="entry name" value="Uma2"/>
    <property type="match status" value="1"/>
</dbReference>
<sequence>MSQRTAIGCLPRLRERTRLTCLLIEAIGRRAIVSTQDPILLGDLSAPQPDIAVLKPRDDFYTAEHPRADDALLVIEIADSSVRYDRECKLPLYARFGIPEAWLIDIPAQAIWVYRQPENGTYQTSVQLEAPYRIRPSMLDGLELELGDLV</sequence>
<gene>
    <name evidence="2" type="ORF">CKO42_19655</name>
</gene>
<dbReference type="InterPro" id="IPR012296">
    <property type="entry name" value="Nuclease_put_TT1808"/>
</dbReference>
<proteinExistence type="predicted"/>
<name>A0A9X0WBX5_9GAMM</name>
<accession>A0A9X0WBX5</accession>
<feature type="domain" description="Putative restriction endonuclease" evidence="1">
    <location>
        <begin position="28"/>
        <end position="145"/>
    </location>
</feature>
<keyword evidence="3" id="KW-1185">Reference proteome</keyword>
<dbReference type="CDD" id="cd06260">
    <property type="entry name" value="DUF820-like"/>
    <property type="match status" value="1"/>
</dbReference>
<dbReference type="Proteomes" id="UP001138768">
    <property type="component" value="Unassembled WGS sequence"/>
</dbReference>
<dbReference type="EMBL" id="NRRY01000043">
    <property type="protein sequence ID" value="MBK1620604.1"/>
    <property type="molecule type" value="Genomic_DNA"/>
</dbReference>
<dbReference type="PANTHER" id="PTHR35400:SF1">
    <property type="entry name" value="SLR1083 PROTEIN"/>
    <property type="match status" value="1"/>
</dbReference>
<evidence type="ECO:0000313" key="2">
    <source>
        <dbReference type="EMBL" id="MBK1620604.1"/>
    </source>
</evidence>
<dbReference type="PANTHER" id="PTHR35400">
    <property type="entry name" value="SLR1083 PROTEIN"/>
    <property type="match status" value="1"/>
</dbReference>